<dbReference type="GO" id="GO:0016668">
    <property type="term" value="F:oxidoreductase activity, acting on a sulfur group of donors, NAD(P) as acceptor"/>
    <property type="evidence" value="ECO:0007669"/>
    <property type="project" value="InterPro"/>
</dbReference>
<feature type="domain" description="FAD/NAD(P)-binding" evidence="12">
    <location>
        <begin position="116"/>
        <end position="175"/>
    </location>
</feature>
<dbReference type="GO" id="GO:0016152">
    <property type="term" value="F:mercury (II) reductase (NADP+) activity"/>
    <property type="evidence" value="ECO:0007669"/>
    <property type="project" value="UniProtKB-EC"/>
</dbReference>
<dbReference type="PANTHER" id="PTHR43014">
    <property type="entry name" value="MERCURIC REDUCTASE"/>
    <property type="match status" value="1"/>
</dbReference>
<evidence type="ECO:0000256" key="6">
    <source>
        <dbReference type="ARBA" id="ARBA00023002"/>
    </source>
</evidence>
<organism evidence="13 14">
    <name type="scientific">Lutibaculum baratangense AMV1</name>
    <dbReference type="NCBI Taxonomy" id="631454"/>
    <lineage>
        <taxon>Bacteria</taxon>
        <taxon>Pseudomonadati</taxon>
        <taxon>Pseudomonadota</taxon>
        <taxon>Alphaproteobacteria</taxon>
        <taxon>Hyphomicrobiales</taxon>
        <taxon>Tepidamorphaceae</taxon>
        <taxon>Lutibaculum</taxon>
    </lineage>
</organism>
<evidence type="ECO:0000256" key="2">
    <source>
        <dbReference type="ARBA" id="ARBA00007532"/>
    </source>
</evidence>
<evidence type="ECO:0000256" key="4">
    <source>
        <dbReference type="ARBA" id="ARBA00022827"/>
    </source>
</evidence>
<name>V4RNZ3_9HYPH</name>
<feature type="region of interest" description="Disordered" evidence="10">
    <location>
        <begin position="1"/>
        <end position="33"/>
    </location>
</feature>
<keyword evidence="5" id="KW-0521">NADP</keyword>
<keyword evidence="8 9" id="KW-0676">Redox-active center</keyword>
<dbReference type="SUPFAM" id="SSF51905">
    <property type="entry name" value="FAD/NAD(P)-binding domain"/>
    <property type="match status" value="1"/>
</dbReference>
<evidence type="ECO:0000259" key="11">
    <source>
        <dbReference type="Pfam" id="PF02852"/>
    </source>
</evidence>
<gene>
    <name evidence="13" type="ORF">N177_0400</name>
</gene>
<keyword evidence="6 9" id="KW-0560">Oxidoreductase</keyword>
<dbReference type="Pfam" id="PF02852">
    <property type="entry name" value="Pyr_redox_dim"/>
    <property type="match status" value="1"/>
</dbReference>
<evidence type="ECO:0000313" key="14">
    <source>
        <dbReference type="Proteomes" id="UP000017819"/>
    </source>
</evidence>
<evidence type="ECO:0000259" key="12">
    <source>
        <dbReference type="Pfam" id="PF07992"/>
    </source>
</evidence>
<dbReference type="Pfam" id="PF07992">
    <property type="entry name" value="Pyr_redox_2"/>
    <property type="match status" value="1"/>
</dbReference>
<accession>V4RNZ3</accession>
<dbReference type="InterPro" id="IPR036188">
    <property type="entry name" value="FAD/NAD-bd_sf"/>
</dbReference>
<dbReference type="Gene3D" id="3.50.50.60">
    <property type="entry name" value="FAD/NAD(P)-binding domain"/>
    <property type="match status" value="2"/>
</dbReference>
<comment type="cofactor">
    <cofactor evidence="1">
        <name>FAD</name>
        <dbReference type="ChEBI" id="CHEBI:57692"/>
    </cofactor>
</comment>
<protein>
    <submittedName>
        <fullName evidence="13">Mercuric ion reductase</fullName>
        <ecNumber evidence="13">1.16.1.1</ecNumber>
    </submittedName>
</protein>
<evidence type="ECO:0000313" key="13">
    <source>
        <dbReference type="EMBL" id="ESR26974.1"/>
    </source>
</evidence>
<dbReference type="InterPro" id="IPR012999">
    <property type="entry name" value="Pyr_OxRdtase_I_AS"/>
</dbReference>
<dbReference type="SUPFAM" id="SSF55424">
    <property type="entry name" value="FAD/NAD-linked reductases, dimerisation (C-terminal) domain"/>
    <property type="match status" value="1"/>
</dbReference>
<dbReference type="PANTHER" id="PTHR43014:SF4">
    <property type="entry name" value="PYRIDINE NUCLEOTIDE-DISULFIDE OXIDOREDUCTASE RCLA-RELATED"/>
    <property type="match status" value="1"/>
</dbReference>
<feature type="compositionally biased region" description="Basic residues" evidence="10">
    <location>
        <begin position="20"/>
        <end position="30"/>
    </location>
</feature>
<dbReference type="PATRIC" id="fig|631454.5.peg.392"/>
<evidence type="ECO:0000256" key="1">
    <source>
        <dbReference type="ARBA" id="ARBA00001974"/>
    </source>
</evidence>
<feature type="compositionally biased region" description="Basic and acidic residues" evidence="10">
    <location>
        <begin position="1"/>
        <end position="17"/>
    </location>
</feature>
<evidence type="ECO:0000256" key="5">
    <source>
        <dbReference type="ARBA" id="ARBA00022857"/>
    </source>
</evidence>
<keyword evidence="14" id="KW-1185">Reference proteome</keyword>
<dbReference type="AlphaFoldDB" id="V4RNZ3"/>
<dbReference type="InterPro" id="IPR016156">
    <property type="entry name" value="FAD/NAD-linked_Rdtase_dimer_sf"/>
</dbReference>
<comment type="similarity">
    <text evidence="2 9">Belongs to the class-I pyridine nucleotide-disulfide oxidoreductase family.</text>
</comment>
<keyword evidence="3 9" id="KW-0285">Flavoprotein</keyword>
<evidence type="ECO:0000256" key="3">
    <source>
        <dbReference type="ARBA" id="ARBA00022630"/>
    </source>
</evidence>
<keyword evidence="4 9" id="KW-0274">FAD</keyword>
<dbReference type="InterPro" id="IPR004099">
    <property type="entry name" value="Pyr_nucl-diS_OxRdtase_dimer"/>
</dbReference>
<dbReference type="Proteomes" id="UP000017819">
    <property type="component" value="Unassembled WGS sequence"/>
</dbReference>
<comment type="caution">
    <text evidence="13">The sequence shown here is derived from an EMBL/GenBank/DDBJ whole genome shotgun (WGS) entry which is preliminary data.</text>
</comment>
<keyword evidence="7" id="KW-1015">Disulfide bond</keyword>
<dbReference type="STRING" id="631454.N177_0400"/>
<dbReference type="GO" id="GO:0003955">
    <property type="term" value="F:NAD(P)H dehydrogenase (quinone) activity"/>
    <property type="evidence" value="ECO:0007669"/>
    <property type="project" value="TreeGrafter"/>
</dbReference>
<dbReference type="GO" id="GO:0050660">
    <property type="term" value="F:flavin adenine dinucleotide binding"/>
    <property type="evidence" value="ECO:0007669"/>
    <property type="project" value="TreeGrafter"/>
</dbReference>
<sequence>MRRDARALAPRHPDAAHGARGARRPGARARRREEALARAAEAARGRAGPRGTRWAKSGLAGMAERLRPDICIIGTGSTGLSVAATASAFGVSTVLIERDRMGGECLNTGCVPSKALIAVGRRLVLEGLGLEAAGIAHDGKRRQLDARLRTTNRRVFAAGDVAGGPQFTHVASYHAGIVIRNALFRIPAKASYGHLPRVTYTDPPLAQVGLTEEEARQAGHRVKVLRSAYAENDRARADRATRGHIKVVVSDRGRILGIVGADADALVQVWAPALARRLGIRAMTELVDPYPNFGEISKRAAYEHYKPGLTNPWTRRILSALRLFG</sequence>
<evidence type="ECO:0000256" key="10">
    <source>
        <dbReference type="SAM" id="MobiDB-lite"/>
    </source>
</evidence>
<dbReference type="eggNOG" id="COG1249">
    <property type="taxonomic scope" value="Bacteria"/>
</dbReference>
<dbReference type="InterPro" id="IPR023753">
    <property type="entry name" value="FAD/NAD-binding_dom"/>
</dbReference>
<dbReference type="PROSITE" id="PS00076">
    <property type="entry name" value="PYRIDINE_REDOX_1"/>
    <property type="match status" value="1"/>
</dbReference>
<dbReference type="EMBL" id="AWXZ01000012">
    <property type="protein sequence ID" value="ESR26974.1"/>
    <property type="molecule type" value="Genomic_DNA"/>
</dbReference>
<feature type="domain" description="Pyridine nucleotide-disulphide oxidoreductase dimerisation" evidence="11">
    <location>
        <begin position="196"/>
        <end position="300"/>
    </location>
</feature>
<evidence type="ECO:0000256" key="9">
    <source>
        <dbReference type="RuleBase" id="RU003691"/>
    </source>
</evidence>
<evidence type="ECO:0000256" key="7">
    <source>
        <dbReference type="ARBA" id="ARBA00023157"/>
    </source>
</evidence>
<dbReference type="EC" id="1.16.1.1" evidence="13"/>
<proteinExistence type="inferred from homology"/>
<evidence type="ECO:0000256" key="8">
    <source>
        <dbReference type="ARBA" id="ARBA00023284"/>
    </source>
</evidence>
<dbReference type="PRINTS" id="PR00411">
    <property type="entry name" value="PNDRDTASEI"/>
</dbReference>
<dbReference type="Gene3D" id="3.30.390.30">
    <property type="match status" value="1"/>
</dbReference>
<reference evidence="13 14" key="1">
    <citation type="journal article" date="2014" name="Genome Announc.">
        <title>Draft Genome Sequence of Lutibaculum baratangense Strain AMV1T, Isolated from a Mud Volcano in Andamans, India.</title>
        <authorList>
            <person name="Singh A."/>
            <person name="Sreenivas A."/>
            <person name="Sathyanarayana Reddy G."/>
            <person name="Pinnaka A.K."/>
            <person name="Shivaji S."/>
        </authorList>
    </citation>
    <scope>NUCLEOTIDE SEQUENCE [LARGE SCALE GENOMIC DNA]</scope>
    <source>
        <strain evidence="13 14">AMV1</strain>
    </source>
</reference>